<dbReference type="EMBL" id="CP018622">
    <property type="protein sequence ID" value="AUJ25149.1"/>
    <property type="molecule type" value="Genomic_DNA"/>
</dbReference>
<dbReference type="Proteomes" id="UP000234237">
    <property type="component" value="Chromosome"/>
</dbReference>
<protein>
    <submittedName>
        <fullName evidence="1">Uncharacterized protein</fullName>
    </submittedName>
</protein>
<organism evidence="1 2">
    <name type="scientific">Virgibacillus dokdonensis</name>
    <dbReference type="NCBI Taxonomy" id="302167"/>
    <lineage>
        <taxon>Bacteria</taxon>
        <taxon>Bacillati</taxon>
        <taxon>Bacillota</taxon>
        <taxon>Bacilli</taxon>
        <taxon>Bacillales</taxon>
        <taxon>Bacillaceae</taxon>
        <taxon>Virgibacillus</taxon>
    </lineage>
</organism>
<accession>A0A2K9IZP6</accession>
<sequence>MTSMCLKPGINNIYINTDYADGPILVLKKEENNRIHLNFSLTGMNNLRSPINSKLQPFYLYILLTYQHGGKETEVISSSQIRCDQKILENESLDFKSTLPIPLSKVYTEFDFILNFYSVKIAYFEREAEDGSDLNFLLNDPYCSLFSTKLNIEFKGE</sequence>
<evidence type="ECO:0000313" key="1">
    <source>
        <dbReference type="EMBL" id="AUJ25149.1"/>
    </source>
</evidence>
<gene>
    <name evidence="1" type="ORF">A21D_02085</name>
</gene>
<dbReference type="AlphaFoldDB" id="A0A2K9IZP6"/>
<evidence type="ECO:0000313" key="2">
    <source>
        <dbReference type="Proteomes" id="UP000234237"/>
    </source>
</evidence>
<name>A0A2K9IZP6_9BACI</name>
<dbReference type="KEGG" id="vpn:A21D_02085"/>
<reference evidence="2" key="1">
    <citation type="submission" date="2016-11" db="EMBL/GenBank/DDBJ databases">
        <title>Complete genome sequence of Virgibacillus pantothenticus 21D, a halophilic bacterium isolated from the deep hypersaline anoxic basin Discovery in the Mediterranean Sea.</title>
        <authorList>
            <person name="Zeaiter Z."/>
            <person name="Booth J.M."/>
            <person name="Prosdocimi E.M."/>
            <person name="Mapelli F."/>
            <person name="Fusi M."/>
            <person name="Daffonchio D."/>
            <person name="Borin S."/>
            <person name="Crotti E."/>
        </authorList>
    </citation>
    <scope>NUCLEOTIDE SEQUENCE [LARGE SCALE GENOMIC DNA]</scope>
    <source>
        <strain evidence="2">21D</strain>
    </source>
</reference>
<proteinExistence type="predicted"/>
<dbReference type="RefSeq" id="WP_101933381.1">
    <property type="nucleotide sequence ID" value="NZ_CP018622.1"/>
</dbReference>